<name>A0A239XLG8_STRAI</name>
<evidence type="ECO:0000313" key="2">
    <source>
        <dbReference type="EMBL" id="SNV47781.1"/>
    </source>
</evidence>
<dbReference type="Proteomes" id="UP000215144">
    <property type="component" value="Chromosome 1"/>
</dbReference>
<dbReference type="KEGG" id="saco:SAME_02429"/>
<dbReference type="EMBL" id="LT906454">
    <property type="protein sequence ID" value="SNV47781.1"/>
    <property type="molecule type" value="Genomic_DNA"/>
</dbReference>
<protein>
    <submittedName>
        <fullName evidence="2">Uncharacterized protein</fullName>
    </submittedName>
</protein>
<keyword evidence="1" id="KW-0812">Transmembrane</keyword>
<proteinExistence type="predicted"/>
<organism evidence="2 3">
    <name type="scientific">Streptococcus acidominimus</name>
    <dbReference type="NCBI Taxonomy" id="1326"/>
    <lineage>
        <taxon>Bacteria</taxon>
        <taxon>Bacillati</taxon>
        <taxon>Bacillota</taxon>
        <taxon>Bacilli</taxon>
        <taxon>Lactobacillales</taxon>
        <taxon>Streptococcaceae</taxon>
        <taxon>Streptococcus</taxon>
    </lineage>
</organism>
<evidence type="ECO:0000256" key="1">
    <source>
        <dbReference type="SAM" id="Phobius"/>
    </source>
</evidence>
<dbReference type="AlphaFoldDB" id="A0A239XLG8"/>
<evidence type="ECO:0000313" key="3">
    <source>
        <dbReference type="Proteomes" id="UP000215144"/>
    </source>
</evidence>
<accession>A0A239XLG8</accession>
<gene>
    <name evidence="2" type="ORF">SAMEA4504048_02429</name>
</gene>
<reference evidence="2 3" key="1">
    <citation type="submission" date="2017-06" db="EMBL/GenBank/DDBJ databases">
        <authorList>
            <consortium name="Pathogen Informatics"/>
        </authorList>
    </citation>
    <scope>NUCLEOTIDE SEQUENCE [LARGE SCALE GENOMIC DNA]</scope>
    <source>
        <strain evidence="2 3">NCTC11291</strain>
    </source>
</reference>
<sequence>MLFFAQIVADVAESYTLILVFGILAVSAKRCISVR</sequence>
<keyword evidence="1" id="KW-0472">Membrane</keyword>
<feature type="transmembrane region" description="Helical" evidence="1">
    <location>
        <begin position="12"/>
        <end position="32"/>
    </location>
</feature>
<keyword evidence="1" id="KW-1133">Transmembrane helix</keyword>